<dbReference type="PANTHER" id="PTHR11552:SF80">
    <property type="entry name" value="GMC OXIDOREDUCTASE"/>
    <property type="match status" value="1"/>
</dbReference>
<evidence type="ECO:0000313" key="6">
    <source>
        <dbReference type="Proteomes" id="UP001201980"/>
    </source>
</evidence>
<comment type="caution">
    <text evidence="5">The sequence shown here is derived from an EMBL/GenBank/DDBJ whole genome shotgun (WGS) entry which is preliminary data.</text>
</comment>
<accession>A0AAD5RIV7</accession>
<proteinExistence type="inferred from homology"/>
<evidence type="ECO:0000259" key="4">
    <source>
        <dbReference type="Pfam" id="PF05199"/>
    </source>
</evidence>
<organism evidence="5 6">
    <name type="scientific">Zalerion maritima</name>
    <dbReference type="NCBI Taxonomy" id="339359"/>
    <lineage>
        <taxon>Eukaryota</taxon>
        <taxon>Fungi</taxon>
        <taxon>Dikarya</taxon>
        <taxon>Ascomycota</taxon>
        <taxon>Pezizomycotina</taxon>
        <taxon>Sordariomycetes</taxon>
        <taxon>Lulworthiomycetidae</taxon>
        <taxon>Lulworthiales</taxon>
        <taxon>Lulworthiaceae</taxon>
        <taxon>Zalerion</taxon>
    </lineage>
</organism>
<dbReference type="Gene3D" id="3.50.50.60">
    <property type="entry name" value="FAD/NAD(P)-binding domain"/>
    <property type="match status" value="3"/>
</dbReference>
<dbReference type="GO" id="GO:0050660">
    <property type="term" value="F:flavin adenine dinucleotide binding"/>
    <property type="evidence" value="ECO:0007669"/>
    <property type="project" value="InterPro"/>
</dbReference>
<dbReference type="GO" id="GO:0016614">
    <property type="term" value="F:oxidoreductase activity, acting on CH-OH group of donors"/>
    <property type="evidence" value="ECO:0007669"/>
    <property type="project" value="InterPro"/>
</dbReference>
<name>A0AAD5RIV7_9PEZI</name>
<protein>
    <submittedName>
        <fullName evidence="5">Choline dehydrogenase mitochondrial</fullName>
    </submittedName>
</protein>
<gene>
    <name evidence="5" type="ORF">MKZ38_006747</name>
</gene>
<keyword evidence="6" id="KW-1185">Reference proteome</keyword>
<sequence length="483" mass="51767">MKSLATAIISLGAAILPLAPCQDEYDYVVIGSGPGGGPLAVNLAKAGYSVFVIEAGDERPSEGNWSYHVEVTGDESWSSENTMTIFQPIEHNNYLSAGNAGRGFNGFFQTYMATSQDQTESIYGLVTHAYSDGDRYRSRDYIQSGVQGGFNLTVSLNSLALRVLLDTESACGGERPRATGVEYLEGKSIYEADRRRTESSAGTKKAVTARREIIVSGGVFNSPQILMLSGIGNCTHPEDVGVECLHDLPGVGQHLMDNQEMPIVGSGSAGFGSAGVSMIKTKHPAYGDRDMILMGGPGFLFRGFWPSNPIYQSQDPASVYGVSVVKGASVNSGGWVKLKSNDRTETPEINFNHFAVGSEYNLEAMKDTVAWARTIYNKVGITPTEPPCSCGEEDEAWIRKQTFGHHPTSTCRIGADDYAMVVLDSKFRVRGVDGLGMVDASAFARIPGVFPAVSTFTISQKASDDMLAEIEAGEAIEECSATA</sequence>
<dbReference type="Pfam" id="PF05199">
    <property type="entry name" value="GMC_oxred_C"/>
    <property type="match status" value="1"/>
</dbReference>
<keyword evidence="2" id="KW-0732">Signal</keyword>
<dbReference type="InterPro" id="IPR012132">
    <property type="entry name" value="GMC_OxRdtase"/>
</dbReference>
<evidence type="ECO:0000259" key="3">
    <source>
        <dbReference type="Pfam" id="PF00732"/>
    </source>
</evidence>
<evidence type="ECO:0000313" key="5">
    <source>
        <dbReference type="EMBL" id="KAJ2895247.1"/>
    </source>
</evidence>
<dbReference type="Proteomes" id="UP001201980">
    <property type="component" value="Unassembled WGS sequence"/>
</dbReference>
<dbReference type="InterPro" id="IPR036188">
    <property type="entry name" value="FAD/NAD-bd_sf"/>
</dbReference>
<evidence type="ECO:0000256" key="1">
    <source>
        <dbReference type="ARBA" id="ARBA00010790"/>
    </source>
</evidence>
<comment type="similarity">
    <text evidence="1">Belongs to the GMC oxidoreductase family.</text>
</comment>
<dbReference type="PIRSF" id="PIRSF000137">
    <property type="entry name" value="Alcohol_oxidase"/>
    <property type="match status" value="1"/>
</dbReference>
<dbReference type="SUPFAM" id="SSF51905">
    <property type="entry name" value="FAD/NAD(P)-binding domain"/>
    <property type="match status" value="1"/>
</dbReference>
<dbReference type="PANTHER" id="PTHR11552">
    <property type="entry name" value="GLUCOSE-METHANOL-CHOLINE GMC OXIDOREDUCTASE"/>
    <property type="match status" value="1"/>
</dbReference>
<reference evidence="5" key="1">
    <citation type="submission" date="2022-07" db="EMBL/GenBank/DDBJ databases">
        <title>Draft genome sequence of Zalerion maritima ATCC 34329, a (micro)plastics degrading marine fungus.</title>
        <authorList>
            <person name="Paco A."/>
            <person name="Goncalves M.F.M."/>
            <person name="Rocha-Santos T.A.P."/>
            <person name="Alves A."/>
        </authorList>
    </citation>
    <scope>NUCLEOTIDE SEQUENCE</scope>
    <source>
        <strain evidence="5">ATCC 34329</strain>
    </source>
</reference>
<dbReference type="InterPro" id="IPR007867">
    <property type="entry name" value="GMC_OxRtase_C"/>
</dbReference>
<feature type="domain" description="Glucose-methanol-choline oxidoreductase N-terminal" evidence="3">
    <location>
        <begin position="116"/>
        <end position="257"/>
    </location>
</feature>
<dbReference type="PRINTS" id="PR00368">
    <property type="entry name" value="FADPNR"/>
</dbReference>
<dbReference type="InterPro" id="IPR000172">
    <property type="entry name" value="GMC_OxRdtase_N"/>
</dbReference>
<evidence type="ECO:0000256" key="2">
    <source>
        <dbReference type="SAM" id="SignalP"/>
    </source>
</evidence>
<dbReference type="Pfam" id="PF00732">
    <property type="entry name" value="GMC_oxred_N"/>
    <property type="match status" value="1"/>
</dbReference>
<dbReference type="AlphaFoldDB" id="A0AAD5RIV7"/>
<feature type="signal peptide" evidence="2">
    <location>
        <begin position="1"/>
        <end position="21"/>
    </location>
</feature>
<dbReference type="EMBL" id="JAKWBI020000416">
    <property type="protein sequence ID" value="KAJ2895247.1"/>
    <property type="molecule type" value="Genomic_DNA"/>
</dbReference>
<feature type="domain" description="Glucose-methanol-choline oxidoreductase C-terminal" evidence="4">
    <location>
        <begin position="332"/>
        <end position="457"/>
    </location>
</feature>
<feature type="chain" id="PRO_5042251157" evidence="2">
    <location>
        <begin position="22"/>
        <end position="483"/>
    </location>
</feature>